<dbReference type="EMBL" id="MVDE01000016">
    <property type="protein sequence ID" value="PKQ66225.1"/>
    <property type="molecule type" value="Genomic_DNA"/>
</dbReference>
<feature type="transmembrane region" description="Helical" evidence="2">
    <location>
        <begin position="65"/>
        <end position="89"/>
    </location>
</feature>
<keyword evidence="1" id="KW-0175">Coiled coil</keyword>
<keyword evidence="4" id="KW-1185">Reference proteome</keyword>
<organism evidence="3 4">
    <name type="scientific">Labilibaculum manganireducens</name>
    <dbReference type="NCBI Taxonomy" id="1940525"/>
    <lineage>
        <taxon>Bacteria</taxon>
        <taxon>Pseudomonadati</taxon>
        <taxon>Bacteroidota</taxon>
        <taxon>Bacteroidia</taxon>
        <taxon>Marinilabiliales</taxon>
        <taxon>Marinifilaceae</taxon>
        <taxon>Labilibaculum</taxon>
    </lineage>
</organism>
<reference evidence="3 4" key="1">
    <citation type="journal article" date="2017" name="Front. Microbiol.">
        <title>Labilibaculum manganireducens gen. nov., sp. nov. and Labilibaculum filiforme sp. nov., Novel Bacteroidetes Isolated from Subsurface Sediments of the Baltic Sea.</title>
        <authorList>
            <person name="Vandieken V."/>
            <person name="Marshall I.P."/>
            <person name="Niemann H."/>
            <person name="Engelen B."/>
            <person name="Cypionka H."/>
        </authorList>
    </citation>
    <scope>NUCLEOTIDE SEQUENCE [LARGE SCALE GENOMIC DNA]</scope>
    <source>
        <strain evidence="3 4">59.10-2M</strain>
    </source>
</reference>
<accession>A0A2N3I7F2</accession>
<comment type="caution">
    <text evidence="3">The sequence shown here is derived from an EMBL/GenBank/DDBJ whole genome shotgun (WGS) entry which is preliminary data.</text>
</comment>
<proteinExistence type="predicted"/>
<gene>
    <name evidence="3" type="ORF">BZG01_11565</name>
</gene>
<evidence type="ECO:0000313" key="3">
    <source>
        <dbReference type="EMBL" id="PKQ66225.1"/>
    </source>
</evidence>
<feature type="coiled-coil region" evidence="1">
    <location>
        <begin position="107"/>
        <end position="134"/>
    </location>
</feature>
<evidence type="ECO:0000256" key="1">
    <source>
        <dbReference type="SAM" id="Coils"/>
    </source>
</evidence>
<evidence type="ECO:0008006" key="5">
    <source>
        <dbReference type="Google" id="ProtNLM"/>
    </source>
</evidence>
<dbReference type="AlphaFoldDB" id="A0A2N3I7F2"/>
<dbReference type="Proteomes" id="UP000233618">
    <property type="component" value="Unassembled WGS sequence"/>
</dbReference>
<dbReference type="RefSeq" id="WP_101310001.1">
    <property type="nucleotide sequence ID" value="NZ_CAXXEE010000003.1"/>
</dbReference>
<evidence type="ECO:0000313" key="4">
    <source>
        <dbReference type="Proteomes" id="UP000233618"/>
    </source>
</evidence>
<protein>
    <recommendedName>
        <fullName evidence="5">DUF4190 domain-containing protein</fullName>
    </recommendedName>
</protein>
<evidence type="ECO:0000256" key="2">
    <source>
        <dbReference type="SAM" id="Phobius"/>
    </source>
</evidence>
<keyword evidence="2" id="KW-0812">Transmembrane</keyword>
<feature type="transmembrane region" description="Helical" evidence="2">
    <location>
        <begin position="12"/>
        <end position="45"/>
    </location>
</feature>
<sequence length="152" mass="16223">MEQERTNAGQTLGIIGLILGIITFMIGFIPCVGIIAIVPGIIAIILSAVGLSQANKDNGARGINIAALIVSIIGVLVASLWLIFVVGIANLSEDQIEGFVEDAIEEVIDESTQNADLQDALQELEEQLDEVCVDSIHIKTDSINIEIKIDNE</sequence>
<keyword evidence="2" id="KW-0472">Membrane</keyword>
<keyword evidence="2" id="KW-1133">Transmembrane helix</keyword>
<name>A0A2N3I7F2_9BACT</name>